<dbReference type="OrthoDB" id="9804297at2"/>
<dbReference type="Proteomes" id="UP000002587">
    <property type="component" value="Chromosome"/>
</dbReference>
<sequence length="102" mass="11307">MKKILTFLLLTTTGLNGLALSPNKMLAIVGAVKYYNENCGGLNLAGLRRMNKGLKRFKMHKIPRPLLEQHPLSISSYQTAEKFGCTGTKNEAYKAGFGQYIN</sequence>
<dbReference type="HOGENOM" id="CLU_2290484_0_0_6"/>
<dbReference type="RefSeq" id="WP_011737984.1">
    <property type="nucleotide sequence ID" value="NC_008610.1"/>
</dbReference>
<evidence type="ECO:0000313" key="2">
    <source>
        <dbReference type="Proteomes" id="UP000002587"/>
    </source>
</evidence>
<dbReference type="EMBL" id="CP000488">
    <property type="protein sequence ID" value="ABL02359.1"/>
    <property type="molecule type" value="Genomic_DNA"/>
</dbReference>
<dbReference type="STRING" id="413404.Rmag_0609"/>
<name>A1AWQ2_RUTMC</name>
<protein>
    <submittedName>
        <fullName evidence="1">Uncharacterized protein</fullName>
    </submittedName>
</protein>
<keyword evidence="2" id="KW-1185">Reference proteome</keyword>
<dbReference type="KEGG" id="rma:Rmag_0609"/>
<reference evidence="1 2" key="1">
    <citation type="journal article" date="2007" name="Science">
        <title>The Calyptogena magnifica chemoautotrophic symbiont genome.</title>
        <authorList>
            <person name="Newton I.L.G."/>
            <person name="Woyke T."/>
            <person name="Auchtung T.A."/>
            <person name="Dilly G.F."/>
            <person name="Dutton R.J."/>
            <person name="Fisher M.C."/>
            <person name="Fontanez K.M."/>
            <person name="Lau E."/>
            <person name="Stewart F.J."/>
            <person name="Richardson P.M."/>
            <person name="Barry K.W."/>
            <person name="Saunders E."/>
            <person name="Detter J.C."/>
            <person name="Wu D."/>
            <person name="Eisen J.A."/>
            <person name="Cavanaugh C.M."/>
        </authorList>
    </citation>
    <scope>NUCLEOTIDE SEQUENCE [LARGE SCALE GENOMIC DNA]</scope>
    <source>
        <strain evidence="1 2">Cm</strain>
    </source>
</reference>
<gene>
    <name evidence="1" type="ordered locus">Rmag_0609</name>
</gene>
<accession>A1AWQ2</accession>
<evidence type="ECO:0000313" key="1">
    <source>
        <dbReference type="EMBL" id="ABL02359.1"/>
    </source>
</evidence>
<proteinExistence type="predicted"/>
<dbReference type="AlphaFoldDB" id="A1AWQ2"/>
<organism evidence="1 2">
    <name type="scientific">Ruthia magnifica subsp. Calyptogena magnifica</name>
    <dbReference type="NCBI Taxonomy" id="413404"/>
    <lineage>
        <taxon>Bacteria</taxon>
        <taxon>Pseudomonadati</taxon>
        <taxon>Pseudomonadota</taxon>
        <taxon>Gammaproteobacteria</taxon>
        <taxon>Candidatus Pseudothioglobaceae</taxon>
        <taxon>Candidatus Ruthturnera</taxon>
    </lineage>
</organism>